<evidence type="ECO:0000313" key="1">
    <source>
        <dbReference type="EMBL" id="KAF1962971.1"/>
    </source>
</evidence>
<organism evidence="1 2">
    <name type="scientific">Byssothecium circinans</name>
    <dbReference type="NCBI Taxonomy" id="147558"/>
    <lineage>
        <taxon>Eukaryota</taxon>
        <taxon>Fungi</taxon>
        <taxon>Dikarya</taxon>
        <taxon>Ascomycota</taxon>
        <taxon>Pezizomycotina</taxon>
        <taxon>Dothideomycetes</taxon>
        <taxon>Pleosporomycetidae</taxon>
        <taxon>Pleosporales</taxon>
        <taxon>Massarineae</taxon>
        <taxon>Massarinaceae</taxon>
        <taxon>Byssothecium</taxon>
    </lineage>
</organism>
<dbReference type="PANTHER" id="PTHR35043:SF9">
    <property type="match status" value="1"/>
</dbReference>
<dbReference type="OrthoDB" id="3695043at2759"/>
<dbReference type="EMBL" id="ML976978">
    <property type="protein sequence ID" value="KAF1962971.1"/>
    <property type="molecule type" value="Genomic_DNA"/>
</dbReference>
<reference evidence="1" key="1">
    <citation type="journal article" date="2020" name="Stud. Mycol.">
        <title>101 Dothideomycetes genomes: a test case for predicting lifestyles and emergence of pathogens.</title>
        <authorList>
            <person name="Haridas S."/>
            <person name="Albert R."/>
            <person name="Binder M."/>
            <person name="Bloem J."/>
            <person name="Labutti K."/>
            <person name="Salamov A."/>
            <person name="Andreopoulos B."/>
            <person name="Baker S."/>
            <person name="Barry K."/>
            <person name="Bills G."/>
            <person name="Bluhm B."/>
            <person name="Cannon C."/>
            <person name="Castanera R."/>
            <person name="Culley D."/>
            <person name="Daum C."/>
            <person name="Ezra D."/>
            <person name="Gonzalez J."/>
            <person name="Henrissat B."/>
            <person name="Kuo A."/>
            <person name="Liang C."/>
            <person name="Lipzen A."/>
            <person name="Lutzoni F."/>
            <person name="Magnuson J."/>
            <person name="Mondo S."/>
            <person name="Nolan M."/>
            <person name="Ohm R."/>
            <person name="Pangilinan J."/>
            <person name="Park H.-J."/>
            <person name="Ramirez L."/>
            <person name="Alfaro M."/>
            <person name="Sun H."/>
            <person name="Tritt A."/>
            <person name="Yoshinaga Y."/>
            <person name="Zwiers L.-H."/>
            <person name="Turgeon B."/>
            <person name="Goodwin S."/>
            <person name="Spatafora J."/>
            <person name="Crous P."/>
            <person name="Grigoriev I."/>
        </authorList>
    </citation>
    <scope>NUCLEOTIDE SEQUENCE</scope>
    <source>
        <strain evidence="1">CBS 675.92</strain>
    </source>
</reference>
<dbReference type="AlphaFoldDB" id="A0A6A5UDI0"/>
<sequence length="143" mass="16263">MTHSHYMLMGGFAVDVRDIHPILAPKYQNYPQLTLRLGVFKWLNTYVPECIPKLLDTEIQDKSLSISLLELNTFAHAICALISYAFWFQKPLDIAEPTLLPLKDIAALLAVVSRFGIFKAKSNNPEFRQPHPPLASIRIPFTE</sequence>
<gene>
    <name evidence="1" type="ORF">CC80DRAFT_542121</name>
</gene>
<evidence type="ECO:0000313" key="2">
    <source>
        <dbReference type="Proteomes" id="UP000800035"/>
    </source>
</evidence>
<name>A0A6A5UDI0_9PLEO</name>
<protein>
    <submittedName>
        <fullName evidence="1">Uncharacterized protein</fullName>
    </submittedName>
</protein>
<proteinExistence type="predicted"/>
<dbReference type="PANTHER" id="PTHR35043">
    <property type="entry name" value="TRANSCRIPTION FACTOR DOMAIN-CONTAINING PROTEIN"/>
    <property type="match status" value="1"/>
</dbReference>
<keyword evidence="2" id="KW-1185">Reference proteome</keyword>
<accession>A0A6A5UDI0</accession>
<dbReference type="Proteomes" id="UP000800035">
    <property type="component" value="Unassembled WGS sequence"/>
</dbReference>